<keyword evidence="3" id="KW-1185">Reference proteome</keyword>
<dbReference type="InterPro" id="IPR014582">
    <property type="entry name" value="UCP033535_lipo"/>
</dbReference>
<dbReference type="InterPro" id="IPR036215">
    <property type="entry name" value="TM0957-like_sf"/>
</dbReference>
<keyword evidence="2" id="KW-0449">Lipoprotein</keyword>
<name>A0A1I3TWF8_9GAMM</name>
<dbReference type="Gene3D" id="2.40.50.420">
    <property type="entry name" value="Envelope glycoprotein gp160, DUF2291, alpha/beta domain"/>
    <property type="match status" value="1"/>
</dbReference>
<evidence type="ECO:0000256" key="1">
    <source>
        <dbReference type="SAM" id="Phobius"/>
    </source>
</evidence>
<protein>
    <submittedName>
        <fullName evidence="2">Predicted lipoprotein</fullName>
    </submittedName>
</protein>
<feature type="transmembrane region" description="Helical" evidence="1">
    <location>
        <begin position="19"/>
        <end position="35"/>
    </location>
</feature>
<evidence type="ECO:0000313" key="2">
    <source>
        <dbReference type="EMBL" id="SFJ75594.1"/>
    </source>
</evidence>
<gene>
    <name evidence="2" type="ORF">SAMN05518863_102574</name>
</gene>
<keyword evidence="1" id="KW-0472">Membrane</keyword>
<dbReference type="EMBL" id="FOSD01000002">
    <property type="protein sequence ID" value="SFJ75594.1"/>
    <property type="molecule type" value="Genomic_DNA"/>
</dbReference>
<proteinExistence type="predicted"/>
<dbReference type="PIRSF" id="PIRSF033535">
    <property type="entry name" value="UCP033535_plp"/>
    <property type="match status" value="1"/>
</dbReference>
<keyword evidence="1" id="KW-0812">Transmembrane</keyword>
<comment type="caution">
    <text evidence="2">The sequence shown here is derived from an EMBL/GenBank/DDBJ whole genome shotgun (WGS) entry which is preliminary data.</text>
</comment>
<dbReference type="Pfam" id="PF10054">
    <property type="entry name" value="DUF2291"/>
    <property type="match status" value="1"/>
</dbReference>
<dbReference type="RefSeq" id="WP_008104144.1">
    <property type="nucleotide sequence ID" value="NZ_FOSD01000002.1"/>
</dbReference>
<reference evidence="2 3" key="1">
    <citation type="submission" date="2016-10" db="EMBL/GenBank/DDBJ databases">
        <authorList>
            <person name="Varghese N."/>
            <person name="Submissions S."/>
        </authorList>
    </citation>
    <scope>NUCLEOTIDE SEQUENCE [LARGE SCALE GENOMIC DNA]</scope>
    <source>
        <strain evidence="2 3">YR512</strain>
    </source>
</reference>
<dbReference type="Gene3D" id="1.10.10.1260">
    <property type="entry name" value="Envelope glycoprotein gp160, DUF2291, helical domain"/>
    <property type="match status" value="1"/>
</dbReference>
<sequence length="217" mass="23400">MSDVSIQAQQISRKRVRRYATLGVVVIAVIAAMALDTKVVKIGSADDAQEQGFSPDSYGQKTFPTIQQDVESRAVEAKTLADALQANQQEAVQKYGVGAPLPVFAVKFSGVVRAGQMGIFPMKIDGLPADMQVRLQTGPAITGTDLRDANGKIQFGDFTNQIEYQNAGSAINRAMKSAVLDKLDRDALPGKTVQVVGVFRLLNAKNWMVTPVSMEVK</sequence>
<organism evidence="2 3">
    <name type="scientific">Candidatus Pantoea symbiotica</name>
    <dbReference type="NCBI Taxonomy" id="1884370"/>
    <lineage>
        <taxon>Bacteria</taxon>
        <taxon>Pseudomonadati</taxon>
        <taxon>Pseudomonadota</taxon>
        <taxon>Gammaproteobacteria</taxon>
        <taxon>Enterobacterales</taxon>
        <taxon>Erwiniaceae</taxon>
        <taxon>Pantoea</taxon>
    </lineage>
</organism>
<dbReference type="Proteomes" id="UP000198841">
    <property type="component" value="Unassembled WGS sequence"/>
</dbReference>
<evidence type="ECO:0000313" key="3">
    <source>
        <dbReference type="Proteomes" id="UP000198841"/>
    </source>
</evidence>
<dbReference type="SUPFAM" id="SSF141318">
    <property type="entry name" value="TM0957-like"/>
    <property type="match status" value="1"/>
</dbReference>
<keyword evidence="1" id="KW-1133">Transmembrane helix</keyword>
<accession>A0A1I3TWF8</accession>